<dbReference type="HAMAP" id="MF_00022">
    <property type="entry name" value="Glu_tRNA_synth_type1"/>
    <property type="match status" value="1"/>
</dbReference>
<dbReference type="GO" id="GO:0004818">
    <property type="term" value="F:glutamate-tRNA ligase activity"/>
    <property type="evidence" value="ECO:0007669"/>
    <property type="project" value="UniProtKB-UniRule"/>
</dbReference>
<gene>
    <name evidence="8" type="primary">gltX</name>
    <name evidence="11" type="ORF">E3D00_07880</name>
</gene>
<dbReference type="PANTHER" id="PTHR43311">
    <property type="entry name" value="GLUTAMATE--TRNA LIGASE"/>
    <property type="match status" value="1"/>
</dbReference>
<keyword evidence="7 8" id="KW-0030">Aminoacyl-tRNA synthetase</keyword>
<evidence type="ECO:0000313" key="11">
    <source>
        <dbReference type="EMBL" id="QDH17488.1"/>
    </source>
</evidence>
<comment type="subcellular location">
    <subcellularLocation>
        <location evidence="8">Cytoplasm</location>
    </subcellularLocation>
</comment>
<dbReference type="InterPro" id="IPR049940">
    <property type="entry name" value="GluQ/Sye"/>
</dbReference>
<dbReference type="RefSeq" id="WP_141461483.1">
    <property type="nucleotide sequence ID" value="NZ_CP038141.1"/>
</dbReference>
<organism evidence="11 12">
    <name type="scientific">Swingsia samuiensis</name>
    <dbReference type="NCBI Taxonomy" id="1293412"/>
    <lineage>
        <taxon>Bacteria</taxon>
        <taxon>Pseudomonadati</taxon>
        <taxon>Pseudomonadota</taxon>
        <taxon>Alphaproteobacteria</taxon>
        <taxon>Acetobacterales</taxon>
        <taxon>Acetobacteraceae</taxon>
        <taxon>Swingsia</taxon>
    </lineage>
</organism>
<dbReference type="GO" id="GO:0005829">
    <property type="term" value="C:cytosol"/>
    <property type="evidence" value="ECO:0007669"/>
    <property type="project" value="TreeGrafter"/>
</dbReference>
<dbReference type="Pfam" id="PF19269">
    <property type="entry name" value="Anticodon_2"/>
    <property type="match status" value="1"/>
</dbReference>
<feature type="binding site" evidence="8">
    <location>
        <position position="243"/>
    </location>
    <ligand>
        <name>ATP</name>
        <dbReference type="ChEBI" id="CHEBI:30616"/>
    </ligand>
</feature>
<dbReference type="InterPro" id="IPR001412">
    <property type="entry name" value="aa-tRNA-synth_I_CS"/>
</dbReference>
<dbReference type="GO" id="GO:0006424">
    <property type="term" value="P:glutamyl-tRNA aminoacylation"/>
    <property type="evidence" value="ECO:0007669"/>
    <property type="project" value="UniProtKB-UniRule"/>
</dbReference>
<dbReference type="GO" id="GO:0000049">
    <property type="term" value="F:tRNA binding"/>
    <property type="evidence" value="ECO:0007669"/>
    <property type="project" value="InterPro"/>
</dbReference>
<evidence type="ECO:0000256" key="4">
    <source>
        <dbReference type="ARBA" id="ARBA00022741"/>
    </source>
</evidence>
<dbReference type="KEGG" id="ssam:E3D00_07880"/>
<dbReference type="InterPro" id="IPR014729">
    <property type="entry name" value="Rossmann-like_a/b/a_fold"/>
</dbReference>
<feature type="domain" description="Glutamyl/glutaminyl-tRNA synthetase class Ib catalytic" evidence="9">
    <location>
        <begin position="2"/>
        <end position="305"/>
    </location>
</feature>
<comment type="similarity">
    <text evidence="1 8">Belongs to the class-I aminoacyl-tRNA synthetase family. Glutamate--tRNA ligase type 1 subfamily.</text>
</comment>
<dbReference type="Proteomes" id="UP000316313">
    <property type="component" value="Chromosome"/>
</dbReference>
<proteinExistence type="inferred from homology"/>
<keyword evidence="4 8" id="KW-0547">Nucleotide-binding</keyword>
<comment type="caution">
    <text evidence="8">Lacks conserved residue(s) required for the propagation of feature annotation.</text>
</comment>
<dbReference type="EMBL" id="CP038141">
    <property type="protein sequence ID" value="QDH17488.1"/>
    <property type="molecule type" value="Genomic_DNA"/>
</dbReference>
<dbReference type="PRINTS" id="PR00987">
    <property type="entry name" value="TRNASYNTHGLU"/>
</dbReference>
<evidence type="ECO:0000256" key="7">
    <source>
        <dbReference type="ARBA" id="ARBA00023146"/>
    </source>
</evidence>
<feature type="domain" description="Aminoacyl-tRNA synthetase class I anticodon-binding" evidence="10">
    <location>
        <begin position="363"/>
        <end position="442"/>
    </location>
</feature>
<keyword evidence="5 8" id="KW-0067">ATP-binding</keyword>
<dbReference type="PROSITE" id="PS00178">
    <property type="entry name" value="AA_TRNA_LIGASE_I"/>
    <property type="match status" value="1"/>
</dbReference>
<evidence type="ECO:0000313" key="12">
    <source>
        <dbReference type="Proteomes" id="UP000316313"/>
    </source>
</evidence>
<keyword evidence="3 8" id="KW-0436">Ligase</keyword>
<evidence type="ECO:0000256" key="2">
    <source>
        <dbReference type="ARBA" id="ARBA00022490"/>
    </source>
</evidence>
<evidence type="ECO:0000256" key="1">
    <source>
        <dbReference type="ARBA" id="ARBA00007894"/>
    </source>
</evidence>
<dbReference type="InterPro" id="IPR008925">
    <property type="entry name" value="aa_tRNA-synth_I_cd-bd_sf"/>
</dbReference>
<evidence type="ECO:0000256" key="3">
    <source>
        <dbReference type="ARBA" id="ARBA00022598"/>
    </source>
</evidence>
<accession>A0A4Y6ULG2</accession>
<keyword evidence="2 8" id="KW-0963">Cytoplasm</keyword>
<name>A0A4Y6ULG2_9PROT</name>
<evidence type="ECO:0000256" key="8">
    <source>
        <dbReference type="HAMAP-Rule" id="MF_00022"/>
    </source>
</evidence>
<evidence type="ECO:0000259" key="9">
    <source>
        <dbReference type="Pfam" id="PF00749"/>
    </source>
</evidence>
<reference evidence="11 12" key="1">
    <citation type="submission" date="2019-03" db="EMBL/GenBank/DDBJ databases">
        <title>The complete genome sequence of Swingsia samuiensis NBRC107927(T).</title>
        <authorList>
            <person name="Chua K.-O."/>
            <person name="Chan K.-G."/>
            <person name="See-Too W.-S."/>
        </authorList>
    </citation>
    <scope>NUCLEOTIDE SEQUENCE [LARGE SCALE GENOMIC DNA]</scope>
    <source>
        <strain evidence="11 12">AH83</strain>
    </source>
</reference>
<dbReference type="PANTHER" id="PTHR43311:SF2">
    <property type="entry name" value="GLUTAMATE--TRNA LIGASE, MITOCHONDRIAL-RELATED"/>
    <property type="match status" value="1"/>
</dbReference>
<dbReference type="InterPro" id="IPR045462">
    <property type="entry name" value="aa-tRNA-synth_I_cd-bd"/>
</dbReference>
<dbReference type="NCBIfam" id="TIGR00464">
    <property type="entry name" value="gltX_bact"/>
    <property type="match status" value="1"/>
</dbReference>
<dbReference type="SUPFAM" id="SSF48163">
    <property type="entry name" value="An anticodon-binding domain of class I aminoacyl-tRNA synthetases"/>
    <property type="match status" value="1"/>
</dbReference>
<feature type="short sequence motif" description="'HIGH' region" evidence="8">
    <location>
        <begin position="7"/>
        <end position="17"/>
    </location>
</feature>
<dbReference type="GO" id="GO:0005524">
    <property type="term" value="F:ATP binding"/>
    <property type="evidence" value="ECO:0007669"/>
    <property type="project" value="UniProtKB-UniRule"/>
</dbReference>
<feature type="short sequence motif" description="'KMSKS' region" evidence="8">
    <location>
        <begin position="240"/>
        <end position="244"/>
    </location>
</feature>
<dbReference type="SUPFAM" id="SSF52374">
    <property type="entry name" value="Nucleotidylyl transferase"/>
    <property type="match status" value="1"/>
</dbReference>
<dbReference type="InterPro" id="IPR020058">
    <property type="entry name" value="Glu/Gln-tRNA-synth_Ib_cat-dom"/>
</dbReference>
<sequence length="444" mass="50161">MKLRFAPSPTGYLHVGNARQAVANFLYARRNGGKFLLRIDDTDVARSKPEYEEGIRKDLTWLGLTWDEEARQTERLDRYAEVIEKLKASGRLYPCFESEEELKAKREMRIRAGKPPIYDRAMLKLTPEQRERAEANGKVPYWRFKLTDGSRKWQDLVMGDCSVKLTAISDPVLVRADGTILYTLASVIDDLDMDITHIVRGEDHVTNTGVQIDIADALGAKANHFTFAHLPLLLDSDGGKLSKRLDSLGLRSLRHDGVEPMTIISYLSRVGTSEDPYVMTMDEAIAGYNLANVSKSAARFDMTQLLALNRKALHSLTFDQVKDQLPKEATEDFWNAVRGNVDLAAEIPHWWEVTHGEIVPPSQPEDREFLQLALNTLPEEPWDEGTWKKWTTALKEQSGRKGKALFMPLRLALTGEDNGPELHVLLGLMGHERTTSRLRDAILA</sequence>
<protein>
    <recommendedName>
        <fullName evidence="8">Glutamate--tRNA ligase</fullName>
        <ecNumber evidence="8">6.1.1.17</ecNumber>
    </recommendedName>
    <alternativeName>
        <fullName evidence="8">Glutamyl-tRNA synthetase</fullName>
        <shortName evidence="8">GluRS</shortName>
    </alternativeName>
</protein>
<dbReference type="OrthoDB" id="9807503at2"/>
<comment type="function">
    <text evidence="8">Catalyzes the attachment of glutamate to tRNA(Glu) in a two-step reaction: glutamate is first activated by ATP to form Glu-AMP and then transferred to the acceptor end of tRNA(Glu).</text>
</comment>
<keyword evidence="6 8" id="KW-0648">Protein biosynthesis</keyword>
<keyword evidence="12" id="KW-1185">Reference proteome</keyword>
<dbReference type="Pfam" id="PF00749">
    <property type="entry name" value="tRNA-synt_1c"/>
    <property type="match status" value="1"/>
</dbReference>
<dbReference type="InterPro" id="IPR000924">
    <property type="entry name" value="Glu/Gln-tRNA-synth"/>
</dbReference>
<dbReference type="InterPro" id="IPR004527">
    <property type="entry name" value="Glu-tRNA-ligase_bac/mito"/>
</dbReference>
<dbReference type="AlphaFoldDB" id="A0A4Y6ULG2"/>
<dbReference type="InterPro" id="IPR020751">
    <property type="entry name" value="aa-tRNA-synth_I_codon-bd_sub2"/>
</dbReference>
<comment type="subunit">
    <text evidence="8">Monomer.</text>
</comment>
<evidence type="ECO:0000259" key="10">
    <source>
        <dbReference type="Pfam" id="PF19269"/>
    </source>
</evidence>
<comment type="catalytic activity">
    <reaction evidence="8">
        <text>tRNA(Glu) + L-glutamate + ATP = L-glutamyl-tRNA(Glu) + AMP + diphosphate</text>
        <dbReference type="Rhea" id="RHEA:23540"/>
        <dbReference type="Rhea" id="RHEA-COMP:9663"/>
        <dbReference type="Rhea" id="RHEA-COMP:9680"/>
        <dbReference type="ChEBI" id="CHEBI:29985"/>
        <dbReference type="ChEBI" id="CHEBI:30616"/>
        <dbReference type="ChEBI" id="CHEBI:33019"/>
        <dbReference type="ChEBI" id="CHEBI:78442"/>
        <dbReference type="ChEBI" id="CHEBI:78520"/>
        <dbReference type="ChEBI" id="CHEBI:456215"/>
        <dbReference type="EC" id="6.1.1.17"/>
    </reaction>
</comment>
<dbReference type="EC" id="6.1.1.17" evidence="8"/>
<dbReference type="Gene3D" id="3.40.50.620">
    <property type="entry name" value="HUPs"/>
    <property type="match status" value="1"/>
</dbReference>
<dbReference type="Gene3D" id="1.10.10.350">
    <property type="match status" value="1"/>
</dbReference>
<evidence type="ECO:0000256" key="5">
    <source>
        <dbReference type="ARBA" id="ARBA00022840"/>
    </source>
</evidence>
<evidence type="ECO:0000256" key="6">
    <source>
        <dbReference type="ARBA" id="ARBA00022917"/>
    </source>
</evidence>